<dbReference type="InterPro" id="IPR036291">
    <property type="entry name" value="NAD(P)-bd_dom_sf"/>
</dbReference>
<feature type="binding site" evidence="6 8">
    <location>
        <position position="352"/>
    </location>
    <ligand>
        <name>NAD(+)</name>
        <dbReference type="ChEBI" id="CHEBI:57540"/>
    </ligand>
</feature>
<evidence type="ECO:0000256" key="9">
    <source>
        <dbReference type="RuleBase" id="RU000548"/>
    </source>
</evidence>
<evidence type="ECO:0000313" key="12">
    <source>
        <dbReference type="EMBL" id="SEB55283.1"/>
    </source>
</evidence>
<keyword evidence="2 6" id="KW-0963">Cytoplasm</keyword>
<dbReference type="AlphaFoldDB" id="A0A1H4KA34"/>
<feature type="binding site" evidence="6 8">
    <location>
        <position position="249"/>
    </location>
    <ligand>
        <name>NAD(+)</name>
        <dbReference type="ChEBI" id="CHEBI:57540"/>
    </ligand>
</feature>
<comment type="similarity">
    <text evidence="1 6 10">Belongs to the adenosylhomocysteinase family.</text>
</comment>
<dbReference type="UniPathway" id="UPA00314">
    <property type="reaction ID" value="UER00076"/>
</dbReference>
<dbReference type="PANTHER" id="PTHR23420">
    <property type="entry name" value="ADENOSYLHOMOCYSTEINASE"/>
    <property type="match status" value="1"/>
</dbReference>
<feature type="binding site" evidence="6 7">
    <location>
        <position position="162"/>
    </location>
    <ligand>
        <name>substrate</name>
    </ligand>
</feature>
<dbReference type="InterPro" id="IPR020082">
    <property type="entry name" value="S-Ado-L-homoCys_hydrolase_CS"/>
</dbReference>
<dbReference type="Gene3D" id="3.40.50.1480">
    <property type="entry name" value="Adenosylhomocysteinase-like"/>
    <property type="match status" value="3"/>
</dbReference>
<feature type="binding site" evidence="8">
    <location>
        <position position="359"/>
    </location>
    <ligand>
        <name>NAD(+)</name>
        <dbReference type="ChEBI" id="CHEBI:57540"/>
    </ligand>
</feature>
<feature type="domain" description="S-adenosyl-L-homocysteine hydrolase NAD binding" evidence="11">
    <location>
        <begin position="197"/>
        <end position="358"/>
    </location>
</feature>
<dbReference type="GO" id="GO:0004013">
    <property type="term" value="F:adenosylhomocysteinase activity"/>
    <property type="evidence" value="ECO:0007669"/>
    <property type="project" value="UniProtKB-UniRule"/>
</dbReference>
<dbReference type="PROSITE" id="PS00739">
    <property type="entry name" value="ADOHCYASE_2"/>
    <property type="match status" value="1"/>
</dbReference>
<reference evidence="12 13" key="1">
    <citation type="submission" date="2016-10" db="EMBL/GenBank/DDBJ databases">
        <authorList>
            <person name="de Groot N.N."/>
        </authorList>
    </citation>
    <scope>NUCLEOTIDE SEQUENCE [LARGE SCALE GENOMIC DNA]</scope>
    <source>
        <strain evidence="12 13">MAR_2009_71</strain>
    </source>
</reference>
<dbReference type="SMART" id="SM00997">
    <property type="entry name" value="AdoHcyase_NAD"/>
    <property type="match status" value="1"/>
</dbReference>
<feature type="binding site" evidence="6 7">
    <location>
        <position position="137"/>
    </location>
    <ligand>
        <name>substrate</name>
    </ligand>
</feature>
<dbReference type="CDD" id="cd00401">
    <property type="entry name" value="SAHH"/>
    <property type="match status" value="1"/>
</dbReference>
<dbReference type="PIRSF" id="PIRSF001109">
    <property type="entry name" value="Ad_hcy_hydrolase"/>
    <property type="match status" value="1"/>
</dbReference>
<comment type="function">
    <text evidence="6">May play a key role in the regulation of the intracellular concentration of adenosylhomocysteine.</text>
</comment>
<evidence type="ECO:0000256" key="4">
    <source>
        <dbReference type="ARBA" id="ARBA00022801"/>
    </source>
</evidence>
<dbReference type="RefSeq" id="WP_058104887.1">
    <property type="nucleotide sequence ID" value="NZ_FNTB01000001.1"/>
</dbReference>
<proteinExistence type="inferred from homology"/>
<dbReference type="NCBIfam" id="NF004005">
    <property type="entry name" value="PRK05476.2-3"/>
    <property type="match status" value="1"/>
</dbReference>
<keyword evidence="5 6" id="KW-0520">NAD</keyword>
<dbReference type="Proteomes" id="UP000183038">
    <property type="component" value="Unassembled WGS sequence"/>
</dbReference>
<dbReference type="PROSITE" id="PS00738">
    <property type="entry name" value="ADOHCYASE_1"/>
    <property type="match status" value="1"/>
</dbReference>
<name>A0A1H4KA34_9FLAO</name>
<feature type="binding site" evidence="6 7">
    <location>
        <position position="192"/>
    </location>
    <ligand>
        <name>substrate</name>
    </ligand>
</feature>
<feature type="binding site" evidence="6 7">
    <location>
        <position position="196"/>
    </location>
    <ligand>
        <name>substrate</name>
    </ligand>
</feature>
<dbReference type="SMART" id="SM00996">
    <property type="entry name" value="AdoHcyase"/>
    <property type="match status" value="1"/>
</dbReference>
<dbReference type="GO" id="GO:0071269">
    <property type="term" value="P:L-homocysteine biosynthetic process"/>
    <property type="evidence" value="ECO:0007669"/>
    <property type="project" value="UniProtKB-UniRule"/>
</dbReference>
<dbReference type="Pfam" id="PF05221">
    <property type="entry name" value="AdoHcyase"/>
    <property type="match status" value="1"/>
</dbReference>
<dbReference type="EC" id="3.13.2.1" evidence="6"/>
<gene>
    <name evidence="6" type="primary">ahcY</name>
    <name evidence="12" type="ORF">SAMN05192540_0831</name>
</gene>
<evidence type="ECO:0000256" key="10">
    <source>
        <dbReference type="RuleBase" id="RU004166"/>
    </source>
</evidence>
<dbReference type="GO" id="GO:0006730">
    <property type="term" value="P:one-carbon metabolic process"/>
    <property type="evidence" value="ECO:0007669"/>
    <property type="project" value="UniProtKB-UniRule"/>
</dbReference>
<evidence type="ECO:0000256" key="2">
    <source>
        <dbReference type="ARBA" id="ARBA00022490"/>
    </source>
</evidence>
<dbReference type="Pfam" id="PF00670">
    <property type="entry name" value="AdoHcyase_NAD"/>
    <property type="match status" value="1"/>
</dbReference>
<feature type="binding site" evidence="6 7">
    <location>
        <position position="61"/>
    </location>
    <ligand>
        <name>substrate</name>
    </ligand>
</feature>
<evidence type="ECO:0000256" key="7">
    <source>
        <dbReference type="PIRSR" id="PIRSR001109-1"/>
    </source>
</evidence>
<dbReference type="NCBIfam" id="TIGR00936">
    <property type="entry name" value="ahcY"/>
    <property type="match status" value="1"/>
</dbReference>
<feature type="binding site" evidence="8">
    <location>
        <begin position="228"/>
        <end position="233"/>
    </location>
    <ligand>
        <name>NAD(+)</name>
        <dbReference type="ChEBI" id="CHEBI:57540"/>
    </ligand>
</feature>
<dbReference type="GO" id="GO:0005829">
    <property type="term" value="C:cytosol"/>
    <property type="evidence" value="ECO:0007669"/>
    <property type="project" value="TreeGrafter"/>
</dbReference>
<evidence type="ECO:0000256" key="1">
    <source>
        <dbReference type="ARBA" id="ARBA00007122"/>
    </source>
</evidence>
<comment type="pathway">
    <text evidence="6 9">Amino-acid biosynthesis; L-homocysteine biosynthesis; L-homocysteine from S-adenosyl-L-homocysteine: step 1/1.</text>
</comment>
<feature type="binding site" evidence="6 8">
    <location>
        <begin position="305"/>
        <end position="307"/>
    </location>
    <ligand>
        <name>NAD(+)</name>
        <dbReference type="ChEBI" id="CHEBI:57540"/>
    </ligand>
</feature>
<keyword evidence="4 6" id="KW-0378">Hydrolase</keyword>
<feature type="binding site" evidence="6">
    <location>
        <position position="284"/>
    </location>
    <ligand>
        <name>NAD(+)</name>
        <dbReference type="ChEBI" id="CHEBI:57540"/>
    </ligand>
</feature>
<comment type="subcellular location">
    <subcellularLocation>
        <location evidence="6">Cytoplasm</location>
    </subcellularLocation>
</comment>
<dbReference type="FunFam" id="3.40.50.720:FF:000004">
    <property type="entry name" value="Adenosylhomocysteinase"/>
    <property type="match status" value="1"/>
</dbReference>
<feature type="binding site" evidence="6">
    <location>
        <begin position="226"/>
        <end position="231"/>
    </location>
    <ligand>
        <name>NAD(+)</name>
        <dbReference type="ChEBI" id="CHEBI:57540"/>
    </ligand>
</feature>
<dbReference type="InterPro" id="IPR000043">
    <property type="entry name" value="Adenosylhomocysteinase-like"/>
</dbReference>
<dbReference type="GO" id="GO:0033353">
    <property type="term" value="P:S-adenosylmethionine cycle"/>
    <property type="evidence" value="ECO:0007669"/>
    <property type="project" value="TreeGrafter"/>
</dbReference>
<dbReference type="SUPFAM" id="SSF52283">
    <property type="entry name" value="Formate/glycerate dehydrogenase catalytic domain-like"/>
    <property type="match status" value="1"/>
</dbReference>
<dbReference type="SUPFAM" id="SSF51735">
    <property type="entry name" value="NAD(P)-binding Rossmann-fold domains"/>
    <property type="match status" value="1"/>
</dbReference>
<evidence type="ECO:0000256" key="6">
    <source>
        <dbReference type="HAMAP-Rule" id="MF_00563"/>
    </source>
</evidence>
<evidence type="ECO:0000256" key="3">
    <source>
        <dbReference type="ARBA" id="ARBA00022563"/>
    </source>
</evidence>
<dbReference type="InterPro" id="IPR015878">
    <property type="entry name" value="Ado_hCys_hydrolase_NAD-bd"/>
</dbReference>
<evidence type="ECO:0000313" key="13">
    <source>
        <dbReference type="Proteomes" id="UP000183038"/>
    </source>
</evidence>
<evidence type="ECO:0000259" key="11">
    <source>
        <dbReference type="SMART" id="SM00997"/>
    </source>
</evidence>
<dbReference type="InterPro" id="IPR042172">
    <property type="entry name" value="Adenosylhomocyst_ase-like_sf"/>
</dbReference>
<accession>A0A1H4KA34</accession>
<evidence type="ECO:0000256" key="8">
    <source>
        <dbReference type="PIRSR" id="PIRSR001109-2"/>
    </source>
</evidence>
<dbReference type="HAMAP" id="MF_00563">
    <property type="entry name" value="AdoHcyase"/>
    <property type="match status" value="1"/>
</dbReference>
<sequence length="438" mass="48397">MSTKTIPYVPYKVKDISLADWGRKEIELAEAEMPGLMALREEYKDEQPLKGARIAGCLHMTIQTAVLIETLTALGADVTWSSCNIFSTQDQAAAAIAAAGVPVYAWKGMNEEEFDWCIEQTLFFGEDRKPLNMILDDGGDLTNMVLDKYPELASDVKGLSEETTTGVHRLYERVKNGTLPMPAINVNDSVTKSKFDNKYGCRESAVDAIRRATDTMLAGKRVVVAGYGDVGKGTAASFKGAGSIVTVTEIDPICALQACMDGFEVKKLETVIGNADIVITTTGNKDIIRAEHFEALKDKAIVCNIGHFDNEIDMAWLNKNHGNTKDEIKPQVDKYTIDGKDIIILAEGRLVNLGCATGHPSFVMSNSFTNQTLAQIELWKNSENYKNEVYMLPKHLDEKVAKLHLSRLGAELTELKKDQADYIGVTVEGPFKPDYYRY</sequence>
<dbReference type="OrthoDB" id="9802717at2"/>
<protein>
    <recommendedName>
        <fullName evidence="6">Adenosylhomocysteinase</fullName>
        <ecNumber evidence="6">3.13.2.1</ecNumber>
    </recommendedName>
    <alternativeName>
        <fullName evidence="6">S-adenosyl-L-homocysteine hydrolase</fullName>
        <shortName evidence="6">AdoHcyase</shortName>
    </alternativeName>
</protein>
<dbReference type="FunFam" id="3.40.50.1480:FF:000004">
    <property type="entry name" value="Adenosylhomocysteinase"/>
    <property type="match status" value="1"/>
</dbReference>
<dbReference type="PANTHER" id="PTHR23420:SF0">
    <property type="entry name" value="ADENOSYLHOMOCYSTEINASE"/>
    <property type="match status" value="1"/>
</dbReference>
<organism evidence="12 13">
    <name type="scientific">Maribacter dokdonensis</name>
    <dbReference type="NCBI Taxonomy" id="320912"/>
    <lineage>
        <taxon>Bacteria</taxon>
        <taxon>Pseudomonadati</taxon>
        <taxon>Bacteroidota</taxon>
        <taxon>Flavobacteriia</taxon>
        <taxon>Flavobacteriales</taxon>
        <taxon>Flavobacteriaceae</taxon>
        <taxon>Maribacter</taxon>
    </lineage>
</organism>
<evidence type="ECO:0000256" key="5">
    <source>
        <dbReference type="ARBA" id="ARBA00023027"/>
    </source>
</evidence>
<comment type="catalytic activity">
    <reaction evidence="6 9">
        <text>S-adenosyl-L-homocysteine + H2O = L-homocysteine + adenosine</text>
        <dbReference type="Rhea" id="RHEA:21708"/>
        <dbReference type="ChEBI" id="CHEBI:15377"/>
        <dbReference type="ChEBI" id="CHEBI:16335"/>
        <dbReference type="ChEBI" id="CHEBI:57856"/>
        <dbReference type="ChEBI" id="CHEBI:58199"/>
        <dbReference type="EC" id="3.13.2.1"/>
    </reaction>
</comment>
<keyword evidence="3 6" id="KW-0554">One-carbon metabolism</keyword>
<feature type="binding site" evidence="6 8">
    <location>
        <begin position="163"/>
        <end position="165"/>
    </location>
    <ligand>
        <name>NAD(+)</name>
        <dbReference type="ChEBI" id="CHEBI:57540"/>
    </ligand>
</feature>
<dbReference type="EMBL" id="FNTB01000001">
    <property type="protein sequence ID" value="SEB55283.1"/>
    <property type="molecule type" value="Genomic_DNA"/>
</dbReference>
<comment type="cofactor">
    <cofactor evidence="6 8 9">
        <name>NAD(+)</name>
        <dbReference type="ChEBI" id="CHEBI:57540"/>
    </cofactor>
    <text evidence="6 8 9">Binds 1 NAD(+) per subunit.</text>
</comment>
<dbReference type="Gene3D" id="3.40.50.720">
    <property type="entry name" value="NAD(P)-binding Rossmann-like Domain"/>
    <property type="match status" value="1"/>
</dbReference>
<feature type="binding site" evidence="6">
    <location>
        <position position="197"/>
    </location>
    <ligand>
        <name>NAD(+)</name>
        <dbReference type="ChEBI" id="CHEBI:57540"/>
    </ligand>
</feature>